<dbReference type="AlphaFoldDB" id="K6DPN4"/>
<comment type="caution">
    <text evidence="1">The sequence shown here is derived from an EMBL/GenBank/DDBJ whole genome shotgun (WGS) entry which is preliminary data.</text>
</comment>
<evidence type="ECO:0000313" key="2">
    <source>
        <dbReference type="Proteomes" id="UP000006315"/>
    </source>
</evidence>
<sequence>MAILTKKEIQKIEEYYYWKGYKSWAPFPLELKEKLLSADGEKPLPHYWTEQAIDKGSRKLIFDYFNNTSR</sequence>
<keyword evidence="2" id="KW-1185">Reference proteome</keyword>
<protein>
    <submittedName>
        <fullName evidence="1">Uncharacterized protein</fullName>
    </submittedName>
</protein>
<dbReference type="STRING" id="1131731.BAZO_20078"/>
<dbReference type="EMBL" id="AJLR01000152">
    <property type="protein sequence ID" value="EKN62751.1"/>
    <property type="molecule type" value="Genomic_DNA"/>
</dbReference>
<name>K6DPN4_SCHAZ</name>
<reference evidence="1 2" key="1">
    <citation type="journal article" date="2012" name="Front. Microbiol.">
        <title>Redundancy and modularity in membrane-associated dissimilatory nitrate reduction in Bacillus.</title>
        <authorList>
            <person name="Heylen K."/>
            <person name="Keltjens J."/>
        </authorList>
    </citation>
    <scope>NUCLEOTIDE SEQUENCE [LARGE SCALE GENOMIC DNA]</scope>
    <source>
        <strain evidence="1 2">LMG 9581</strain>
    </source>
</reference>
<organism evidence="1 2">
    <name type="scientific">Schinkia azotoformans LMG 9581</name>
    <dbReference type="NCBI Taxonomy" id="1131731"/>
    <lineage>
        <taxon>Bacteria</taxon>
        <taxon>Bacillati</taxon>
        <taxon>Bacillota</taxon>
        <taxon>Bacilli</taxon>
        <taxon>Bacillales</taxon>
        <taxon>Bacillaceae</taxon>
        <taxon>Calidifontibacillus/Schinkia group</taxon>
        <taxon>Schinkia</taxon>
    </lineage>
</organism>
<evidence type="ECO:0000313" key="1">
    <source>
        <dbReference type="EMBL" id="EKN62751.1"/>
    </source>
</evidence>
<dbReference type="Proteomes" id="UP000006315">
    <property type="component" value="Unassembled WGS sequence"/>
</dbReference>
<gene>
    <name evidence="1" type="ORF">BAZO_20078</name>
</gene>
<proteinExistence type="predicted"/>
<accession>K6DPN4</accession>